<gene>
    <name evidence="1" type="ORF">HNP55_002535</name>
</gene>
<accession>A0A840LD57</accession>
<evidence type="ECO:0000313" key="1">
    <source>
        <dbReference type="EMBL" id="MBB4843999.1"/>
    </source>
</evidence>
<reference evidence="1 2" key="1">
    <citation type="submission" date="2020-08" db="EMBL/GenBank/DDBJ databases">
        <title>Functional genomics of gut bacteria from endangered species of beetles.</title>
        <authorList>
            <person name="Carlos-Shanley C."/>
        </authorList>
    </citation>
    <scope>NUCLEOTIDE SEQUENCE [LARGE SCALE GENOMIC DNA]</scope>
    <source>
        <strain evidence="1 2">S00239</strain>
    </source>
</reference>
<proteinExistence type="predicted"/>
<dbReference type="RefSeq" id="WP_184299823.1">
    <property type="nucleotide sequence ID" value="NZ_JACHLP010000005.1"/>
</dbReference>
<organism evidence="1 2">
    <name type="scientific">Roseateles oligotrophus</name>
    <dbReference type="NCBI Taxonomy" id="1769250"/>
    <lineage>
        <taxon>Bacteria</taxon>
        <taxon>Pseudomonadati</taxon>
        <taxon>Pseudomonadota</taxon>
        <taxon>Betaproteobacteria</taxon>
        <taxon>Burkholderiales</taxon>
        <taxon>Sphaerotilaceae</taxon>
        <taxon>Roseateles</taxon>
    </lineage>
</organism>
<comment type="caution">
    <text evidence="1">The sequence shown here is derived from an EMBL/GenBank/DDBJ whole genome shotgun (WGS) entry which is preliminary data.</text>
</comment>
<dbReference type="AlphaFoldDB" id="A0A840LD57"/>
<dbReference type="SUPFAM" id="SSF46689">
    <property type="entry name" value="Homeodomain-like"/>
    <property type="match status" value="1"/>
</dbReference>
<dbReference type="Gene3D" id="1.10.10.10">
    <property type="entry name" value="Winged helix-like DNA-binding domain superfamily/Winged helix DNA-binding domain"/>
    <property type="match status" value="1"/>
</dbReference>
<dbReference type="InterPro" id="IPR009057">
    <property type="entry name" value="Homeodomain-like_sf"/>
</dbReference>
<keyword evidence="2" id="KW-1185">Reference proteome</keyword>
<dbReference type="Pfam" id="PF04255">
    <property type="entry name" value="DUF433"/>
    <property type="match status" value="1"/>
</dbReference>
<evidence type="ECO:0000313" key="2">
    <source>
        <dbReference type="Proteomes" id="UP000562027"/>
    </source>
</evidence>
<dbReference type="Proteomes" id="UP000562027">
    <property type="component" value="Unassembled WGS sequence"/>
</dbReference>
<dbReference type="InterPro" id="IPR036388">
    <property type="entry name" value="WH-like_DNA-bd_sf"/>
</dbReference>
<dbReference type="InterPro" id="IPR007367">
    <property type="entry name" value="DUF433"/>
</dbReference>
<name>A0A840LD57_9BURK</name>
<sequence>MDSALVKRDPEIMSGALCFTGTRVPVKNLFDYLEGSSSLEDFLEDFPALSRERVVAVLEAARERLAADAPAA</sequence>
<protein>
    <submittedName>
        <fullName evidence="1">Uncharacterized protein (DUF433 family)</fullName>
    </submittedName>
</protein>
<dbReference type="EMBL" id="JACHLP010000005">
    <property type="protein sequence ID" value="MBB4843999.1"/>
    <property type="molecule type" value="Genomic_DNA"/>
</dbReference>